<evidence type="ECO:0000256" key="5">
    <source>
        <dbReference type="ARBA" id="ARBA00022664"/>
    </source>
</evidence>
<feature type="transmembrane region" description="Helical" evidence="12">
    <location>
        <begin position="673"/>
        <end position="691"/>
    </location>
</feature>
<evidence type="ECO:0000256" key="4">
    <source>
        <dbReference type="ARBA" id="ARBA00008141"/>
    </source>
</evidence>
<evidence type="ECO:0000256" key="2">
    <source>
        <dbReference type="ARBA" id="ARBA00004141"/>
    </source>
</evidence>
<evidence type="ECO:0000256" key="8">
    <source>
        <dbReference type="ARBA" id="ARBA00022989"/>
    </source>
</evidence>
<dbReference type="GO" id="GO:0042246">
    <property type="term" value="P:tissue regeneration"/>
    <property type="evidence" value="ECO:0007669"/>
    <property type="project" value="InterPro"/>
</dbReference>
<feature type="compositionally biased region" description="Basic and acidic residues" evidence="11">
    <location>
        <begin position="555"/>
        <end position="571"/>
    </location>
</feature>
<dbReference type="STRING" id="126957.T1JB43"/>
<sequence>MAATGAIDDDENWLYGESNQEDKRPDESEEVEEVNFAESINEVVHLDEESRTSRYSNDSGTTGLEEIQEIRDRDHDHDQEREQEQEDQSDQEGQLRPFDDKEAGELSGEEDGSLAAPMLPSEEGGRERGSDDSDSDDDSVQVTIGDIKAAPSYGYAGPPVNLNIKRGYSQGGPGGQSSKTKGVDLDSVGMINGVPTYEFNLDSMEDKPWRKPGADITDYFNYGFNEDTWKAYCEKQRKLRLEAAGGSPAGLAAAKPHHTGGVMKKAGPPPGRKTSGSIDVIGASTTTSRRPIIQSPKENVIQVMTADKREYSRKPNAPPFDTTMPPPPPGIVPPLGLGVFPPDLAMPPPGLPPGFPPPGLPPPNLPLPPPNYGDSFDGYNRNYPPPPGSGPGDRLPGFDNSYDGNYYNSGNGGSNPGSTQDVYNPYEPTGEGWDGRDNPGSRFSQSRSPPNDDDYDRRHRDYRDRERSRDRDRDRDRERDRDRDRERHRDRDRDRDRDREREYEGEERRDGERRHREHRDRDDKHSRSSRRKHRTEEDDSSDHRSSRHKRKRSKRDKDDDMRAESEAKESVSEIPQEDADQDMEFILPKQKSKNKMNPKIADNSNEKFFYRFRSGAHRRSVITNAIIIRKMPVEEINLDDDHTVVLKVAVGIGFLVLGGLDINVESQHRVSNILNNVLTIGIFIITVLNVLTSAFGMKQISDDNDIDMILSPGGKHTSFLEASVVMDAEDEVEVQTSPWDRRSEL</sequence>
<feature type="compositionally biased region" description="Basic and acidic residues" evidence="11">
    <location>
        <begin position="68"/>
        <end position="82"/>
    </location>
</feature>
<proteinExistence type="inferred from homology"/>
<feature type="compositionally biased region" description="Basic and acidic residues" evidence="11">
    <location>
        <begin position="455"/>
        <end position="526"/>
    </location>
</feature>
<dbReference type="GO" id="GO:0007155">
    <property type="term" value="P:cell adhesion"/>
    <property type="evidence" value="ECO:0007669"/>
    <property type="project" value="UniProtKB-KW"/>
</dbReference>
<evidence type="ECO:0000313" key="14">
    <source>
        <dbReference type="EnsemblMetazoa" id="SMAR010975-PA"/>
    </source>
</evidence>
<evidence type="ECO:0000259" key="13">
    <source>
        <dbReference type="Pfam" id="PF05182"/>
    </source>
</evidence>
<dbReference type="GO" id="GO:0016020">
    <property type="term" value="C:membrane"/>
    <property type="evidence" value="ECO:0007669"/>
    <property type="project" value="UniProtKB-SubCell"/>
</dbReference>
<reference evidence="14" key="2">
    <citation type="submission" date="2015-02" db="UniProtKB">
        <authorList>
            <consortium name="EnsemblMetazoa"/>
        </authorList>
    </citation>
    <scope>IDENTIFICATION</scope>
</reference>
<keyword evidence="9 12" id="KW-0472">Membrane</keyword>
<dbReference type="EMBL" id="JH432008">
    <property type="status" value="NOT_ANNOTATED_CDS"/>
    <property type="molecule type" value="Genomic_DNA"/>
</dbReference>
<evidence type="ECO:0000256" key="12">
    <source>
        <dbReference type="SAM" id="Phobius"/>
    </source>
</evidence>
<evidence type="ECO:0000313" key="15">
    <source>
        <dbReference type="Proteomes" id="UP000014500"/>
    </source>
</evidence>
<dbReference type="PANTHER" id="PTHR13484">
    <property type="entry name" value="FIP1-LIKE 1 PROTEIN"/>
    <property type="match status" value="1"/>
</dbReference>
<dbReference type="InterPro" id="IPR051187">
    <property type="entry name" value="Pre-mRNA_3'-end_processing_reg"/>
</dbReference>
<evidence type="ECO:0000256" key="7">
    <source>
        <dbReference type="ARBA" id="ARBA00022889"/>
    </source>
</evidence>
<dbReference type="Proteomes" id="UP000014500">
    <property type="component" value="Unassembled WGS sequence"/>
</dbReference>
<organism evidence="14 15">
    <name type="scientific">Strigamia maritima</name>
    <name type="common">European centipede</name>
    <name type="synonym">Geophilus maritimus</name>
    <dbReference type="NCBI Taxonomy" id="126957"/>
    <lineage>
        <taxon>Eukaryota</taxon>
        <taxon>Metazoa</taxon>
        <taxon>Ecdysozoa</taxon>
        <taxon>Arthropoda</taxon>
        <taxon>Myriapoda</taxon>
        <taxon>Chilopoda</taxon>
        <taxon>Pleurostigmophora</taxon>
        <taxon>Geophilomorpha</taxon>
        <taxon>Linotaeniidae</taxon>
        <taxon>Strigamia</taxon>
    </lineage>
</organism>
<feature type="region of interest" description="Disordered" evidence="11">
    <location>
        <begin position="249"/>
        <end position="581"/>
    </location>
</feature>
<dbReference type="GO" id="GO:0006397">
    <property type="term" value="P:mRNA processing"/>
    <property type="evidence" value="ECO:0007669"/>
    <property type="project" value="UniProtKB-KW"/>
</dbReference>
<keyword evidence="7" id="KW-0130">Cell adhesion</keyword>
<feature type="compositionally biased region" description="Low complexity" evidence="11">
    <location>
        <begin position="333"/>
        <end position="343"/>
    </location>
</feature>
<evidence type="ECO:0000256" key="9">
    <source>
        <dbReference type="ARBA" id="ARBA00023136"/>
    </source>
</evidence>
<feature type="compositionally biased region" description="Pro residues" evidence="11">
    <location>
        <begin position="344"/>
        <end position="371"/>
    </location>
</feature>
<dbReference type="AlphaFoldDB" id="T1JB43"/>
<evidence type="ECO:0000256" key="3">
    <source>
        <dbReference type="ARBA" id="ARBA00007459"/>
    </source>
</evidence>
<comment type="similarity">
    <text evidence="3">Belongs to the FIP1 family.</text>
</comment>
<keyword evidence="8 12" id="KW-1133">Transmembrane helix</keyword>
<feature type="region of interest" description="Disordered" evidence="11">
    <location>
        <begin position="1"/>
        <end position="187"/>
    </location>
</feature>
<keyword evidence="5" id="KW-0507">mRNA processing</keyword>
<keyword evidence="15" id="KW-1185">Reference proteome</keyword>
<name>T1JB43_STRMM</name>
<comment type="similarity">
    <text evidence="4">Belongs to the ninjurin family.</text>
</comment>
<feature type="domain" description="Pre-mRNA polyadenylation factor Fip1" evidence="13">
    <location>
        <begin position="198"/>
        <end position="240"/>
    </location>
</feature>
<dbReference type="HOGENOM" id="CLU_373129_0_0_1"/>
<dbReference type="OMA" id="QHSRAGF"/>
<dbReference type="InterPro" id="IPR007854">
    <property type="entry name" value="Fip1_dom"/>
</dbReference>
<evidence type="ECO:0000256" key="6">
    <source>
        <dbReference type="ARBA" id="ARBA00022692"/>
    </source>
</evidence>
<dbReference type="InterPro" id="IPR007007">
    <property type="entry name" value="Ninjurin"/>
</dbReference>
<dbReference type="Pfam" id="PF05182">
    <property type="entry name" value="Fip1"/>
    <property type="match status" value="1"/>
</dbReference>
<dbReference type="PANTHER" id="PTHR13484:SF0">
    <property type="entry name" value="PRE-MRNA 3'-END-PROCESSING FACTOR FIP1"/>
    <property type="match status" value="1"/>
</dbReference>
<keyword evidence="10" id="KW-0539">Nucleus</keyword>
<evidence type="ECO:0000256" key="11">
    <source>
        <dbReference type="SAM" id="MobiDB-lite"/>
    </source>
</evidence>
<dbReference type="eggNOG" id="KOG1049">
    <property type="taxonomic scope" value="Eukaryota"/>
</dbReference>
<feature type="compositionally biased region" description="Low complexity" evidence="11">
    <location>
        <begin position="399"/>
        <end position="409"/>
    </location>
</feature>
<feature type="compositionally biased region" description="Polar residues" evidence="11">
    <location>
        <begin position="53"/>
        <end position="62"/>
    </location>
</feature>
<keyword evidence="6 12" id="KW-0812">Transmembrane</keyword>
<evidence type="ECO:0000256" key="10">
    <source>
        <dbReference type="ARBA" id="ARBA00023242"/>
    </source>
</evidence>
<evidence type="ECO:0000256" key="1">
    <source>
        <dbReference type="ARBA" id="ARBA00004123"/>
    </source>
</evidence>
<reference evidence="15" key="1">
    <citation type="submission" date="2011-05" db="EMBL/GenBank/DDBJ databases">
        <authorList>
            <person name="Richards S.R."/>
            <person name="Qu J."/>
            <person name="Jiang H."/>
            <person name="Jhangiani S.N."/>
            <person name="Agravi P."/>
            <person name="Goodspeed R."/>
            <person name="Gross S."/>
            <person name="Mandapat C."/>
            <person name="Jackson L."/>
            <person name="Mathew T."/>
            <person name="Pu L."/>
            <person name="Thornton R."/>
            <person name="Saada N."/>
            <person name="Wilczek-Boney K.B."/>
            <person name="Lee S."/>
            <person name="Kovar C."/>
            <person name="Wu Y."/>
            <person name="Scherer S.E."/>
            <person name="Worley K.C."/>
            <person name="Muzny D.M."/>
            <person name="Gibbs R."/>
        </authorList>
    </citation>
    <scope>NUCLEOTIDE SEQUENCE</scope>
    <source>
        <strain evidence="15">Brora</strain>
    </source>
</reference>
<accession>T1JB43</accession>
<comment type="subcellular location">
    <subcellularLocation>
        <location evidence="2">Membrane</location>
        <topology evidence="2">Multi-pass membrane protein</topology>
    </subcellularLocation>
    <subcellularLocation>
        <location evidence="1">Nucleus</location>
    </subcellularLocation>
</comment>
<feature type="compositionally biased region" description="Basic residues" evidence="11">
    <location>
        <begin position="545"/>
        <end position="554"/>
    </location>
</feature>
<dbReference type="EnsemblMetazoa" id="SMAR010975-RA">
    <property type="protein sequence ID" value="SMAR010975-PA"/>
    <property type="gene ID" value="SMAR010975"/>
</dbReference>
<dbReference type="GO" id="GO:0005847">
    <property type="term" value="C:mRNA cleavage and polyadenylation specificity factor complex"/>
    <property type="evidence" value="ECO:0007669"/>
    <property type="project" value="TreeGrafter"/>
</dbReference>
<protein>
    <recommendedName>
        <fullName evidence="13">Pre-mRNA polyadenylation factor Fip1 domain-containing protein</fullName>
    </recommendedName>
</protein>
<dbReference type="Pfam" id="PF04923">
    <property type="entry name" value="Ninjurin"/>
    <property type="match status" value="1"/>
</dbReference>